<reference evidence="4" key="2">
    <citation type="submission" date="2015-10" db="EMBL/GenBank/DDBJ databases">
        <title>Improved Draft Genome Sequence of Clostridium pasteurianum Strain ATCC 6013 (DSM 525) Using a Hybrid Next-Generation Sequencing Approach.</title>
        <authorList>
            <person name="Pyne M.E."/>
            <person name="Utturkar S.M."/>
            <person name="Brown S.D."/>
            <person name="Moo-Young M."/>
            <person name="Chung D.A."/>
            <person name="Chou P.C."/>
        </authorList>
    </citation>
    <scope>NUCLEOTIDE SEQUENCE</scope>
    <source>
        <strain evidence="4">ATCC 6013</strain>
    </source>
</reference>
<dbReference type="Pfam" id="PF12945">
    <property type="entry name" value="PilZNR"/>
    <property type="match status" value="1"/>
</dbReference>
<dbReference type="InterPro" id="IPR009926">
    <property type="entry name" value="T3SS_YcgR_PilZN"/>
</dbReference>
<dbReference type="KEGG" id="cpat:CLPA_c18330"/>
<dbReference type="KEGG" id="cpae:CPAST_c18330"/>
<dbReference type="EMBL" id="CP009268">
    <property type="protein sequence ID" value="AJA51891.1"/>
    <property type="molecule type" value="Genomic_DNA"/>
</dbReference>
<dbReference type="Gene3D" id="2.40.10.220">
    <property type="entry name" value="predicted glycosyltransferase like domains"/>
    <property type="match status" value="1"/>
</dbReference>
<evidence type="ECO:0000313" key="6">
    <source>
        <dbReference type="Proteomes" id="UP000030905"/>
    </source>
</evidence>
<accession>A0A0H3J7L3</accession>
<keyword evidence="6" id="KW-1185">Reference proteome</keyword>
<evidence type="ECO:0000313" key="5">
    <source>
        <dbReference type="Proteomes" id="UP000028042"/>
    </source>
</evidence>
<proteinExistence type="predicted"/>
<gene>
    <name evidence="3" type="ORF">CLPA_c18330</name>
    <name evidence="4" type="ORF">CP6013_01348</name>
</gene>
<dbReference type="Pfam" id="PF07238">
    <property type="entry name" value="PilZ"/>
    <property type="match status" value="1"/>
</dbReference>
<dbReference type="RefSeq" id="WP_003444030.1">
    <property type="nucleotide sequence ID" value="NZ_ANZB01000004.1"/>
</dbReference>
<keyword evidence="3" id="KW-0808">Transferase</keyword>
<dbReference type="GO" id="GO:0016740">
    <property type="term" value="F:transferase activity"/>
    <property type="evidence" value="ECO:0007669"/>
    <property type="project" value="UniProtKB-KW"/>
</dbReference>
<organism evidence="3 6">
    <name type="scientific">Clostridium pasteurianum DSM 525 = ATCC 6013</name>
    <dbReference type="NCBI Taxonomy" id="1262449"/>
    <lineage>
        <taxon>Bacteria</taxon>
        <taxon>Bacillati</taxon>
        <taxon>Bacillota</taxon>
        <taxon>Clostridia</taxon>
        <taxon>Eubacteriales</taxon>
        <taxon>Clostridiaceae</taxon>
        <taxon>Clostridium</taxon>
    </lineage>
</organism>
<dbReference type="Proteomes" id="UP000030905">
    <property type="component" value="Chromosome"/>
</dbReference>
<evidence type="ECO:0000313" key="3">
    <source>
        <dbReference type="EMBL" id="AJA51891.1"/>
    </source>
</evidence>
<dbReference type="eggNOG" id="COG5581">
    <property type="taxonomic scope" value="Bacteria"/>
</dbReference>
<dbReference type="EMBL" id="JPGY02000001">
    <property type="protein sequence ID" value="KRU12101.1"/>
    <property type="molecule type" value="Genomic_DNA"/>
</dbReference>
<feature type="domain" description="PilZ" evidence="1">
    <location>
        <begin position="97"/>
        <end position="212"/>
    </location>
</feature>
<protein>
    <submittedName>
        <fullName evidence="3">Putative glycosyltransferase</fullName>
    </submittedName>
    <submittedName>
        <fullName evidence="4">Type IV pilus assembly PilZ</fullName>
    </submittedName>
</protein>
<dbReference type="GeneID" id="93073993"/>
<evidence type="ECO:0000313" key="4">
    <source>
        <dbReference type="EMBL" id="KRU12101.1"/>
    </source>
</evidence>
<dbReference type="SUPFAM" id="SSF141371">
    <property type="entry name" value="PilZ domain-like"/>
    <property type="match status" value="1"/>
</dbReference>
<dbReference type="PATRIC" id="fig|1262449.3.peg.1670"/>
<reference evidence="3 6" key="1">
    <citation type="journal article" date="2015" name="Genome Announc.">
        <title>Complete Genome Sequence of the Nitrogen-Fixing and Solvent-Producing Clostridium pasteurianum DSM 525.</title>
        <authorList>
            <person name="Poehlein A."/>
            <person name="Grosse-Honebrink A."/>
            <person name="Zhang Y."/>
            <person name="Minton N.P."/>
            <person name="Daniel R."/>
        </authorList>
    </citation>
    <scope>NUCLEOTIDE SEQUENCE [LARGE SCALE GENOMIC DNA]</scope>
    <source>
        <strain evidence="3">DSM 525</strain>
        <strain evidence="6">DSM 525 / ATCC 6013</strain>
    </source>
</reference>
<feature type="domain" description="Type III secretion system flagellar brake protein YcgR PilZN" evidence="2">
    <location>
        <begin position="10"/>
        <end position="90"/>
    </location>
</feature>
<reference evidence="4 5" key="3">
    <citation type="journal article" name="Genome Announc.">
        <title>Improved Draft Genome Sequence of Clostridium pasteurianum Strain ATCC 6013 (DSM 525) Using a Hybrid Next-Generation Sequencing Approach.</title>
        <authorList>
            <person name="Pyne M.E."/>
            <person name="Utturkar S."/>
            <person name="Brown S.D."/>
            <person name="Moo-Young M."/>
            <person name="Chung D.A."/>
            <person name="Chou C.P."/>
        </authorList>
    </citation>
    <scope>NUCLEOTIDE SEQUENCE [LARGE SCALE GENOMIC DNA]</scope>
    <source>
        <strain evidence="4 5">ATCC 6013</strain>
    </source>
</reference>
<dbReference type="Proteomes" id="UP000028042">
    <property type="component" value="Unassembled WGS sequence"/>
</dbReference>
<evidence type="ECO:0000259" key="1">
    <source>
        <dbReference type="Pfam" id="PF07238"/>
    </source>
</evidence>
<dbReference type="GO" id="GO:0035438">
    <property type="term" value="F:cyclic-di-GMP binding"/>
    <property type="evidence" value="ECO:0007669"/>
    <property type="project" value="InterPro"/>
</dbReference>
<evidence type="ECO:0000259" key="2">
    <source>
        <dbReference type="Pfam" id="PF12945"/>
    </source>
</evidence>
<sequence length="222" mass="25715">MDSSNINFNMNSKCEVFIEEDSSVYKSSIQDMGKGYIGISIPVCNGKYAPLSENQQVTVVYYDKNNLYGFNANVIGRKKDKIPIILLSMPEDIKKVQRRKFFRVNLLKEVEYLKADKNISDSTFNELIKNPKNFKKALMIDLSGGGLRLKTKEEIKLGDRFIIKIPLQQEEIFVIDDCVRVYKDTDSNLYVSGFSFVNIDTKVQDKIIAYLFWIMREQMKKI</sequence>
<dbReference type="AlphaFoldDB" id="A0A0H3J7L3"/>
<name>A0A0H3J7L3_CLOPA</name>
<dbReference type="InterPro" id="IPR009875">
    <property type="entry name" value="PilZ_domain"/>
</dbReference>